<name>A0ABW5I531_9PSEU</name>
<keyword evidence="2" id="KW-1185">Reference proteome</keyword>
<organism evidence="1 2">
    <name type="scientific">Amycolatopsis albidoflavus</name>
    <dbReference type="NCBI Taxonomy" id="102226"/>
    <lineage>
        <taxon>Bacteria</taxon>
        <taxon>Bacillati</taxon>
        <taxon>Actinomycetota</taxon>
        <taxon>Actinomycetes</taxon>
        <taxon>Pseudonocardiales</taxon>
        <taxon>Pseudonocardiaceae</taxon>
        <taxon>Amycolatopsis</taxon>
    </lineage>
</organism>
<dbReference type="EMBL" id="JBHUKQ010000015">
    <property type="protein sequence ID" value="MFD2484317.1"/>
    <property type="molecule type" value="Genomic_DNA"/>
</dbReference>
<accession>A0ABW5I531</accession>
<gene>
    <name evidence="1" type="ORF">ACFSUT_28855</name>
</gene>
<comment type="caution">
    <text evidence="1">The sequence shown here is derived from an EMBL/GenBank/DDBJ whole genome shotgun (WGS) entry which is preliminary data.</text>
</comment>
<evidence type="ECO:0000313" key="2">
    <source>
        <dbReference type="Proteomes" id="UP001597542"/>
    </source>
</evidence>
<protein>
    <submittedName>
        <fullName evidence="1">Uncharacterized protein</fullName>
    </submittedName>
</protein>
<reference evidence="2" key="1">
    <citation type="journal article" date="2019" name="Int. J. Syst. Evol. Microbiol.">
        <title>The Global Catalogue of Microorganisms (GCM) 10K type strain sequencing project: providing services to taxonomists for standard genome sequencing and annotation.</title>
        <authorList>
            <consortium name="The Broad Institute Genomics Platform"/>
            <consortium name="The Broad Institute Genome Sequencing Center for Infectious Disease"/>
            <person name="Wu L."/>
            <person name="Ma J."/>
        </authorList>
    </citation>
    <scope>NUCLEOTIDE SEQUENCE [LARGE SCALE GENOMIC DNA]</scope>
    <source>
        <strain evidence="2">CGMCC 4.7638</strain>
    </source>
</reference>
<dbReference type="RefSeq" id="WP_344274756.1">
    <property type="nucleotide sequence ID" value="NZ_BAAAHV010000012.1"/>
</dbReference>
<proteinExistence type="predicted"/>
<sequence length="129" mass="12595">MSNLPDSASIVDLAKAMGVSDADIANLPNDVKQLTKGQLLALWGAGDTAAAASAYSGGTAQAPTRSAGGDLNLSLQDVTAIQSVFTPERVSAAVGSGQSSGVAAAADDGISCCTCTPCCTSATMLVEAG</sequence>
<evidence type="ECO:0000313" key="1">
    <source>
        <dbReference type="EMBL" id="MFD2484317.1"/>
    </source>
</evidence>
<dbReference type="Proteomes" id="UP001597542">
    <property type="component" value="Unassembled WGS sequence"/>
</dbReference>